<sequence>MAPLKFDDLPEDVKAHIVDRVSPLTHASDPQHGFEADKSPEVLRPTDLRSLCLTSKLLHTLAVKPLYRTVSLDLGSEADTRLSAFLSPANIGLKHVRRVRVYLAAVRDVGRERGNHQRQSLNFATRMLLEFLPGDRLDGFSVLIAVIHAGFPVVVGTNMTSSWYPCESFSADNLLLLYRKQKKMKWLQVMSMDRDVLPELKHLGSRLDGLFAGVRKLVLYPENRPTLELCQFFVEKTKETLEELVVHANFDLHDRFHDRDHSPPPPVVGAIDAREVDDSATGPGILSRTIFANLLPFESCTPLQCLTSLRLRRVNLRHCADTWCKFVDFTRLQNLKLYHCAGVDSLFGQMSKAAHLPRQLKVLEVSHKDNAENEALVALDGFLCLVSGIQDLVVDLENVTCLPAAAGVARHSKTLELLSVHASEDETVSGTVSGTGTTADEHVWSLENLINICKACTKIEQLSCAWPQTSILRAPGPAWKGYEIAVLSHLRDLVTLQISTFPTNNKPSGQLLPRVIYEQLLQGLATSMFDCAVNIVRANKMPSSTITDVDGIPIPAFPPNTEIWFKPSSQPSKFRLLAFGISDTVSERKDSKNQIIFLKSCCKNAMGEEKPYAAPIGWCARQFVEPRSRVLEVPVQRESKVPAKDGPVARGNGFGIGGHAGWDEDE</sequence>
<accession>A0AAN7YHH4</accession>
<reference evidence="2" key="1">
    <citation type="submission" date="2023-08" db="EMBL/GenBank/DDBJ databases">
        <title>Black Yeasts Isolated from many extreme environments.</title>
        <authorList>
            <person name="Coleine C."/>
            <person name="Stajich J.E."/>
            <person name="Selbmann L."/>
        </authorList>
    </citation>
    <scope>NUCLEOTIDE SEQUENCE</scope>
    <source>
        <strain evidence="2">CCFEE 5401</strain>
    </source>
</reference>
<name>A0AAN7YHH4_9PEZI</name>
<comment type="caution">
    <text evidence="2">The sequence shown here is derived from an EMBL/GenBank/DDBJ whole genome shotgun (WGS) entry which is preliminary data.</text>
</comment>
<dbReference type="EMBL" id="JAVRRL010000019">
    <property type="protein sequence ID" value="KAK5114188.1"/>
    <property type="molecule type" value="Genomic_DNA"/>
</dbReference>
<evidence type="ECO:0000313" key="2">
    <source>
        <dbReference type="EMBL" id="KAK5114188.1"/>
    </source>
</evidence>
<gene>
    <name evidence="2" type="ORF">LTR62_002758</name>
</gene>
<protein>
    <submittedName>
        <fullName evidence="2">Uncharacterized protein</fullName>
    </submittedName>
</protein>
<organism evidence="2 3">
    <name type="scientific">Meristemomyces frigidus</name>
    <dbReference type="NCBI Taxonomy" id="1508187"/>
    <lineage>
        <taxon>Eukaryota</taxon>
        <taxon>Fungi</taxon>
        <taxon>Dikarya</taxon>
        <taxon>Ascomycota</taxon>
        <taxon>Pezizomycotina</taxon>
        <taxon>Dothideomycetes</taxon>
        <taxon>Dothideomycetidae</taxon>
        <taxon>Mycosphaerellales</taxon>
        <taxon>Teratosphaeriaceae</taxon>
        <taxon>Meristemomyces</taxon>
    </lineage>
</organism>
<feature type="region of interest" description="Disordered" evidence="1">
    <location>
        <begin position="641"/>
        <end position="666"/>
    </location>
</feature>
<dbReference type="Proteomes" id="UP001310890">
    <property type="component" value="Unassembled WGS sequence"/>
</dbReference>
<dbReference type="AlphaFoldDB" id="A0AAN7YHH4"/>
<proteinExistence type="predicted"/>
<evidence type="ECO:0000313" key="3">
    <source>
        <dbReference type="Proteomes" id="UP001310890"/>
    </source>
</evidence>
<evidence type="ECO:0000256" key="1">
    <source>
        <dbReference type="SAM" id="MobiDB-lite"/>
    </source>
</evidence>